<dbReference type="Pfam" id="PF00072">
    <property type="entry name" value="Response_reg"/>
    <property type="match status" value="1"/>
</dbReference>
<name>A0A4Q7LV30_9BURK</name>
<feature type="modified residue" description="4-aspartylphosphate" evidence="21">
    <location>
        <position position="472"/>
    </location>
</feature>
<comment type="function">
    <text evidence="16">Member of the two-component regulatory system BvgS/BvgA. Phosphorylates BvgA via a four-step phosphorelay in response to environmental signals.</text>
</comment>
<keyword evidence="11" id="KW-0067">ATP-binding</keyword>
<feature type="domain" description="Response regulatory" evidence="24">
    <location>
        <begin position="610"/>
        <end position="727"/>
    </location>
</feature>
<gene>
    <name evidence="27" type="ORF">EV685_0416</name>
</gene>
<evidence type="ECO:0000256" key="22">
    <source>
        <dbReference type="SAM" id="MobiDB-lite"/>
    </source>
</evidence>
<dbReference type="Pfam" id="PF00512">
    <property type="entry name" value="HisKA"/>
    <property type="match status" value="1"/>
</dbReference>
<dbReference type="Gene3D" id="3.30.565.10">
    <property type="entry name" value="Histidine kinase-like ATPase, C-terminal domain"/>
    <property type="match status" value="1"/>
</dbReference>
<dbReference type="PROSITE" id="PS50894">
    <property type="entry name" value="HPT"/>
    <property type="match status" value="1"/>
</dbReference>
<dbReference type="PROSITE" id="PS50112">
    <property type="entry name" value="PAS"/>
    <property type="match status" value="1"/>
</dbReference>
<dbReference type="InterPro" id="IPR003661">
    <property type="entry name" value="HisK_dim/P_dom"/>
</dbReference>
<dbReference type="SMART" id="SM00091">
    <property type="entry name" value="PAS"/>
    <property type="match status" value="1"/>
</dbReference>
<dbReference type="SMART" id="SM00448">
    <property type="entry name" value="REC"/>
    <property type="match status" value="2"/>
</dbReference>
<evidence type="ECO:0000256" key="21">
    <source>
        <dbReference type="PROSITE-ProRule" id="PRU00169"/>
    </source>
</evidence>
<dbReference type="RefSeq" id="WP_130480316.1">
    <property type="nucleotide sequence ID" value="NZ_SGWV01000007.1"/>
</dbReference>
<evidence type="ECO:0000256" key="3">
    <source>
        <dbReference type="ARBA" id="ARBA00012438"/>
    </source>
</evidence>
<comment type="caution">
    <text evidence="27">The sequence shown here is derived from an EMBL/GenBank/DDBJ whole genome shotgun (WGS) entry which is preliminary data.</text>
</comment>
<dbReference type="FunFam" id="3.30.565.10:FF:000010">
    <property type="entry name" value="Sensor histidine kinase RcsC"/>
    <property type="match status" value="1"/>
</dbReference>
<evidence type="ECO:0000313" key="27">
    <source>
        <dbReference type="EMBL" id="RZS58137.1"/>
    </source>
</evidence>
<dbReference type="CDD" id="cd00130">
    <property type="entry name" value="PAS"/>
    <property type="match status" value="1"/>
</dbReference>
<dbReference type="PANTHER" id="PTHR45339:SF1">
    <property type="entry name" value="HYBRID SIGNAL TRANSDUCTION HISTIDINE KINASE J"/>
    <property type="match status" value="1"/>
</dbReference>
<keyword evidence="13" id="KW-0902">Two-component regulatory system</keyword>
<feature type="domain" description="HPt" evidence="26">
    <location>
        <begin position="784"/>
        <end position="873"/>
    </location>
</feature>
<feature type="domain" description="PAS" evidence="25">
    <location>
        <begin position="29"/>
        <end position="93"/>
    </location>
</feature>
<comment type="catalytic activity">
    <reaction evidence="1">
        <text>ATP + protein L-histidine = ADP + protein N-phospho-L-histidine.</text>
        <dbReference type="EC" id="2.7.13.3"/>
    </reaction>
</comment>
<keyword evidence="5 21" id="KW-0597">Phosphoprotein</keyword>
<dbReference type="GO" id="GO:0005524">
    <property type="term" value="F:ATP binding"/>
    <property type="evidence" value="ECO:0007669"/>
    <property type="project" value="UniProtKB-KW"/>
</dbReference>
<dbReference type="AlphaFoldDB" id="A0A4Q7LV30"/>
<dbReference type="OrthoDB" id="5468482at2"/>
<dbReference type="Gene3D" id="3.30.450.20">
    <property type="entry name" value="PAS domain"/>
    <property type="match status" value="1"/>
</dbReference>
<dbReference type="SUPFAM" id="SSF47384">
    <property type="entry name" value="Homodimeric domain of signal transducing histidine kinase"/>
    <property type="match status" value="1"/>
</dbReference>
<dbReference type="FunFam" id="1.10.287.130:FF:000002">
    <property type="entry name" value="Two-component osmosensing histidine kinase"/>
    <property type="match status" value="1"/>
</dbReference>
<reference evidence="27 28" key="1">
    <citation type="submission" date="2019-02" db="EMBL/GenBank/DDBJ databases">
        <title>Genomic Encyclopedia of Type Strains, Phase IV (KMG-IV): sequencing the most valuable type-strain genomes for metagenomic binning, comparative biology and taxonomic classification.</title>
        <authorList>
            <person name="Goeker M."/>
        </authorList>
    </citation>
    <scope>NUCLEOTIDE SEQUENCE [LARGE SCALE GENOMIC DNA]</scope>
    <source>
        <strain evidence="27 28">DSM 10617</strain>
    </source>
</reference>
<evidence type="ECO:0000256" key="19">
    <source>
        <dbReference type="ARBA" id="ARBA00070152"/>
    </source>
</evidence>
<dbReference type="InterPro" id="IPR008207">
    <property type="entry name" value="Sig_transdc_His_kin_Hpt_dom"/>
</dbReference>
<evidence type="ECO:0000313" key="28">
    <source>
        <dbReference type="Proteomes" id="UP000293433"/>
    </source>
</evidence>
<dbReference type="SMART" id="SM00387">
    <property type="entry name" value="HATPase_c"/>
    <property type="match status" value="1"/>
</dbReference>
<dbReference type="GO" id="GO:0000155">
    <property type="term" value="F:phosphorelay sensor kinase activity"/>
    <property type="evidence" value="ECO:0007669"/>
    <property type="project" value="InterPro"/>
</dbReference>
<dbReference type="InterPro" id="IPR011006">
    <property type="entry name" value="CheY-like_superfamily"/>
</dbReference>
<keyword evidence="15" id="KW-0472">Membrane</keyword>
<feature type="domain" description="Response regulatory" evidence="24">
    <location>
        <begin position="422"/>
        <end position="557"/>
    </location>
</feature>
<feature type="modified residue" description="Phosphohistidine" evidence="20">
    <location>
        <position position="823"/>
    </location>
</feature>
<dbReference type="InterPro" id="IPR005467">
    <property type="entry name" value="His_kinase_dom"/>
</dbReference>
<evidence type="ECO:0000256" key="8">
    <source>
        <dbReference type="ARBA" id="ARBA00022729"/>
    </source>
</evidence>
<evidence type="ECO:0000256" key="6">
    <source>
        <dbReference type="ARBA" id="ARBA00022679"/>
    </source>
</evidence>
<feature type="modified residue" description="4-aspartylphosphate" evidence="21">
    <location>
        <position position="659"/>
    </location>
</feature>
<dbReference type="Pfam" id="PF02518">
    <property type="entry name" value="HATPase_c"/>
    <property type="match status" value="1"/>
</dbReference>
<dbReference type="SUPFAM" id="SSF55874">
    <property type="entry name" value="ATPase domain of HSP90 chaperone/DNA topoisomerase II/histidine kinase"/>
    <property type="match status" value="1"/>
</dbReference>
<keyword evidence="28" id="KW-1185">Reference proteome</keyword>
<evidence type="ECO:0000256" key="13">
    <source>
        <dbReference type="ARBA" id="ARBA00023012"/>
    </source>
</evidence>
<dbReference type="EMBL" id="SGWV01000007">
    <property type="protein sequence ID" value="RZS58137.1"/>
    <property type="molecule type" value="Genomic_DNA"/>
</dbReference>
<dbReference type="Proteomes" id="UP000293433">
    <property type="component" value="Unassembled WGS sequence"/>
</dbReference>
<dbReference type="PROSITE" id="PS50109">
    <property type="entry name" value="HIS_KIN"/>
    <property type="match status" value="1"/>
</dbReference>
<dbReference type="SUPFAM" id="SSF52172">
    <property type="entry name" value="CheY-like"/>
    <property type="match status" value="2"/>
</dbReference>
<organism evidence="27 28">
    <name type="scientific">Sphaerotilus mobilis</name>
    <dbReference type="NCBI Taxonomy" id="47994"/>
    <lineage>
        <taxon>Bacteria</taxon>
        <taxon>Pseudomonadati</taxon>
        <taxon>Pseudomonadota</taxon>
        <taxon>Betaproteobacteria</taxon>
        <taxon>Burkholderiales</taxon>
        <taxon>Sphaerotilaceae</taxon>
        <taxon>Sphaerotilus</taxon>
    </lineage>
</organism>
<dbReference type="GO" id="GO:0005886">
    <property type="term" value="C:plasma membrane"/>
    <property type="evidence" value="ECO:0007669"/>
    <property type="project" value="UniProtKB-SubCell"/>
</dbReference>
<keyword evidence="4" id="KW-1003">Cell membrane</keyword>
<dbReference type="Gene3D" id="1.20.120.160">
    <property type="entry name" value="HPT domain"/>
    <property type="match status" value="1"/>
</dbReference>
<dbReference type="InterPro" id="IPR036097">
    <property type="entry name" value="HisK_dim/P_sf"/>
</dbReference>
<keyword evidence="9" id="KW-0547">Nucleotide-binding</keyword>
<dbReference type="NCBIfam" id="TIGR00229">
    <property type="entry name" value="sensory_box"/>
    <property type="match status" value="1"/>
</dbReference>
<comment type="subunit">
    <text evidence="17">At low DSF concentrations, interacts with RpfF.</text>
</comment>
<evidence type="ECO:0000256" key="15">
    <source>
        <dbReference type="ARBA" id="ARBA00023136"/>
    </source>
</evidence>
<evidence type="ECO:0000259" key="25">
    <source>
        <dbReference type="PROSITE" id="PS50112"/>
    </source>
</evidence>
<evidence type="ECO:0000259" key="26">
    <source>
        <dbReference type="PROSITE" id="PS50894"/>
    </source>
</evidence>
<evidence type="ECO:0000256" key="1">
    <source>
        <dbReference type="ARBA" id="ARBA00000085"/>
    </source>
</evidence>
<evidence type="ECO:0000256" key="20">
    <source>
        <dbReference type="PROSITE-ProRule" id="PRU00110"/>
    </source>
</evidence>
<accession>A0A4Q7LV30</accession>
<dbReference type="InterPro" id="IPR036641">
    <property type="entry name" value="HPT_dom_sf"/>
</dbReference>
<dbReference type="InterPro" id="IPR001789">
    <property type="entry name" value="Sig_transdc_resp-reg_receiver"/>
</dbReference>
<dbReference type="Gene3D" id="1.10.287.130">
    <property type="match status" value="1"/>
</dbReference>
<sequence length="885" mass="95194">MAPPPSSRPPHGPSAHRLDPAELGLLLGRLLAIADDALVICDAQHRVVVYNEGAERIFGHPAEAVLGHGLDLLLPEAARAVHAQHLAAYARSGVPARRMAERREIQGRRADGALFDAEASIAHVELDGRPYFAAILRDVSLVRASARLLAQAKAEAETAARAKSLFLANMSHEIRTPLNAVIGMTTLLMDTPMSPEQRDCAATIRASGEALLAIVNDVLDYSKAEAGKLDLEQQVFGLRACIEATLDVVAQRAREKGLSLGYLVEDDTPEWLVGDLGRIRQILVNLLSNAVKFTHEGEVHVAVSSHQVDGSDGCGEPGQRRLTLTVHDTGIGIAEAHRPQLFQSFSQLDASTTRKYGGTGLGLAICKRLAELMGGHIGVRSEPGRGSDFQVELQVRAAAPQEAGLPEPDCLRREVPGLVGRRVLIVDANLTQRRILTRWALHWGLVPATFASALEAQDRLRHGERYDLAVLDLGREGRELRDGRDGRDGRDLIGLVGVAEALRRSGAEVPVVLLSGQPLGQGGTPVGGGQLARLGVSALLTKPLKMAVLFETLQAALRPAPQDRRPAPPSRPAPLGWRGPWVDPQPDGRLPTDRRPTETAPDPAAWPHPRVLIAEDQDVNQRVAQQLVRRLGYAADVVSNGLEAIDAVERQDYDVVLMDLQMPEMDGLQAARWIRQRRGPGSRPRLVAMTANALPGDREACLAAGMDGYLPKPIELAALAAALRGAGLAPVPPDVPPDMPPDAPPARVNELPPWRRLDGLGVDDPVLDRSRLAELRSLDDDEVAAPLLMDLVARFLADTPGHVELLRRALQGGDGAALAASSHRLLSVTDNLGARRMALLCAEIEQHARIGRLAAAAVLFERLEHEHLAACAALQSGWHHSSRAG</sequence>
<evidence type="ECO:0000256" key="14">
    <source>
        <dbReference type="ARBA" id="ARBA00023026"/>
    </source>
</evidence>
<evidence type="ECO:0000256" key="16">
    <source>
        <dbReference type="ARBA" id="ARBA00058004"/>
    </source>
</evidence>
<evidence type="ECO:0000256" key="2">
    <source>
        <dbReference type="ARBA" id="ARBA00004651"/>
    </source>
</evidence>
<evidence type="ECO:0000256" key="11">
    <source>
        <dbReference type="ARBA" id="ARBA00022840"/>
    </source>
</evidence>
<evidence type="ECO:0000256" key="4">
    <source>
        <dbReference type="ARBA" id="ARBA00022475"/>
    </source>
</evidence>
<dbReference type="SUPFAM" id="SSF55785">
    <property type="entry name" value="PYP-like sensor domain (PAS domain)"/>
    <property type="match status" value="1"/>
</dbReference>
<dbReference type="InterPro" id="IPR000014">
    <property type="entry name" value="PAS"/>
</dbReference>
<dbReference type="InterPro" id="IPR003594">
    <property type="entry name" value="HATPase_dom"/>
</dbReference>
<evidence type="ECO:0000256" key="12">
    <source>
        <dbReference type="ARBA" id="ARBA00022989"/>
    </source>
</evidence>
<dbReference type="PANTHER" id="PTHR45339">
    <property type="entry name" value="HYBRID SIGNAL TRANSDUCTION HISTIDINE KINASE J"/>
    <property type="match status" value="1"/>
</dbReference>
<dbReference type="InterPro" id="IPR004358">
    <property type="entry name" value="Sig_transdc_His_kin-like_C"/>
</dbReference>
<keyword evidence="8" id="KW-0732">Signal</keyword>
<proteinExistence type="predicted"/>
<dbReference type="Pfam" id="PF01627">
    <property type="entry name" value="Hpt"/>
    <property type="match status" value="1"/>
</dbReference>
<keyword evidence="12" id="KW-1133">Transmembrane helix</keyword>
<dbReference type="PROSITE" id="PS50110">
    <property type="entry name" value="RESPONSE_REGULATORY"/>
    <property type="match status" value="2"/>
</dbReference>
<dbReference type="SMART" id="SM00388">
    <property type="entry name" value="HisKA"/>
    <property type="match status" value="1"/>
</dbReference>
<evidence type="ECO:0000256" key="10">
    <source>
        <dbReference type="ARBA" id="ARBA00022777"/>
    </source>
</evidence>
<dbReference type="Pfam" id="PF13426">
    <property type="entry name" value="PAS_9"/>
    <property type="match status" value="1"/>
</dbReference>
<keyword evidence="7" id="KW-0812">Transmembrane</keyword>
<dbReference type="PRINTS" id="PR00344">
    <property type="entry name" value="BCTRLSENSOR"/>
</dbReference>
<evidence type="ECO:0000256" key="5">
    <source>
        <dbReference type="ARBA" id="ARBA00022553"/>
    </source>
</evidence>
<dbReference type="InterPro" id="IPR035965">
    <property type="entry name" value="PAS-like_dom_sf"/>
</dbReference>
<evidence type="ECO:0000256" key="9">
    <source>
        <dbReference type="ARBA" id="ARBA00022741"/>
    </source>
</evidence>
<dbReference type="CDD" id="cd17546">
    <property type="entry name" value="REC_hyHK_CKI1_RcsC-like"/>
    <property type="match status" value="1"/>
</dbReference>
<feature type="domain" description="Histidine kinase" evidence="23">
    <location>
        <begin position="169"/>
        <end position="397"/>
    </location>
</feature>
<keyword evidence="10" id="KW-0418">Kinase</keyword>
<evidence type="ECO:0000256" key="7">
    <source>
        <dbReference type="ARBA" id="ARBA00022692"/>
    </source>
</evidence>
<dbReference type="SUPFAM" id="SSF47226">
    <property type="entry name" value="Histidine-containing phosphotransfer domain, HPT domain"/>
    <property type="match status" value="1"/>
</dbReference>
<keyword evidence="14" id="KW-0843">Virulence</keyword>
<dbReference type="Gene3D" id="3.40.50.2300">
    <property type="match status" value="2"/>
</dbReference>
<comment type="subcellular location">
    <subcellularLocation>
        <location evidence="2">Cell membrane</location>
        <topology evidence="2">Multi-pass membrane protein</topology>
    </subcellularLocation>
</comment>
<evidence type="ECO:0000256" key="17">
    <source>
        <dbReference type="ARBA" id="ARBA00064003"/>
    </source>
</evidence>
<evidence type="ECO:0000259" key="24">
    <source>
        <dbReference type="PROSITE" id="PS50110"/>
    </source>
</evidence>
<evidence type="ECO:0000259" key="23">
    <source>
        <dbReference type="PROSITE" id="PS50109"/>
    </source>
</evidence>
<protein>
    <recommendedName>
        <fullName evidence="18">Sensory/regulatory protein RpfC</fullName>
        <ecNumber evidence="3">2.7.13.3</ecNumber>
    </recommendedName>
    <alternativeName>
        <fullName evidence="19">Virulence sensor protein BvgS</fullName>
    </alternativeName>
</protein>
<dbReference type="CDD" id="cd16922">
    <property type="entry name" value="HATPase_EvgS-ArcB-TorS-like"/>
    <property type="match status" value="1"/>
</dbReference>
<dbReference type="EC" id="2.7.13.3" evidence="3"/>
<dbReference type="InterPro" id="IPR036890">
    <property type="entry name" value="HATPase_C_sf"/>
</dbReference>
<evidence type="ECO:0000256" key="18">
    <source>
        <dbReference type="ARBA" id="ARBA00068150"/>
    </source>
</evidence>
<feature type="region of interest" description="Disordered" evidence="22">
    <location>
        <begin position="559"/>
        <end position="609"/>
    </location>
</feature>
<dbReference type="CDD" id="cd00082">
    <property type="entry name" value="HisKA"/>
    <property type="match status" value="1"/>
</dbReference>
<keyword evidence="6" id="KW-0808">Transferase</keyword>